<reference evidence="9 10" key="1">
    <citation type="submission" date="2014-04" db="EMBL/GenBank/DDBJ databases">
        <title>The Genome Sequence of Thermoanaerobaculum aquaticum MP-01, The First Cultivated Group 23 Acidobacterium.</title>
        <authorList>
            <person name="Stamps B.W."/>
            <person name="Losey N.A."/>
            <person name="Lawson P.A."/>
            <person name="Stevenson B.S."/>
        </authorList>
    </citation>
    <scope>NUCLEOTIDE SEQUENCE [LARGE SCALE GENOMIC DNA]</scope>
    <source>
        <strain evidence="9 10">MP-01</strain>
    </source>
</reference>
<gene>
    <name evidence="9" type="ORF">EG19_04435</name>
</gene>
<feature type="transmembrane region" description="Helical" evidence="7">
    <location>
        <begin position="15"/>
        <end position="33"/>
    </location>
</feature>
<comment type="subcellular location">
    <subcellularLocation>
        <location evidence="1">Membrane</location>
        <topology evidence="1">Multi-pass membrane protein</topology>
    </subcellularLocation>
</comment>
<dbReference type="STRING" id="1312852.EG19_04435"/>
<comment type="similarity">
    <text evidence="2">Belongs to the peptidase S54 family.</text>
</comment>
<feature type="transmembrane region" description="Helical" evidence="7">
    <location>
        <begin position="105"/>
        <end position="123"/>
    </location>
</feature>
<dbReference type="AlphaFoldDB" id="A0A062XY90"/>
<evidence type="ECO:0000313" key="9">
    <source>
        <dbReference type="EMBL" id="KDA53460.1"/>
    </source>
</evidence>
<comment type="caution">
    <text evidence="9">The sequence shown here is derived from an EMBL/GenBank/DDBJ whole genome shotgun (WGS) entry which is preliminary data.</text>
</comment>
<evidence type="ECO:0000256" key="1">
    <source>
        <dbReference type="ARBA" id="ARBA00004141"/>
    </source>
</evidence>
<evidence type="ECO:0000256" key="5">
    <source>
        <dbReference type="ARBA" id="ARBA00022989"/>
    </source>
</evidence>
<evidence type="ECO:0000313" key="10">
    <source>
        <dbReference type="Proteomes" id="UP000027284"/>
    </source>
</evidence>
<feature type="transmembrane region" description="Helical" evidence="7">
    <location>
        <begin position="129"/>
        <end position="149"/>
    </location>
</feature>
<feature type="transmembrane region" description="Helical" evidence="7">
    <location>
        <begin position="66"/>
        <end position="93"/>
    </location>
</feature>
<feature type="transmembrane region" description="Helical" evidence="7">
    <location>
        <begin position="156"/>
        <end position="180"/>
    </location>
</feature>
<evidence type="ECO:0000256" key="7">
    <source>
        <dbReference type="SAM" id="Phobius"/>
    </source>
</evidence>
<dbReference type="SUPFAM" id="SSF144091">
    <property type="entry name" value="Rhomboid-like"/>
    <property type="match status" value="1"/>
</dbReference>
<proteinExistence type="inferred from homology"/>
<protein>
    <recommendedName>
        <fullName evidence="8">Peptidase S54 rhomboid domain-containing protein</fullName>
    </recommendedName>
</protein>
<dbReference type="Pfam" id="PF01694">
    <property type="entry name" value="Rhomboid"/>
    <property type="match status" value="1"/>
</dbReference>
<dbReference type="PANTHER" id="PTHR43731:SF14">
    <property type="entry name" value="PRESENILIN-ASSOCIATED RHOMBOID-LIKE PROTEIN, MITOCHONDRIAL"/>
    <property type="match status" value="1"/>
</dbReference>
<accession>A0A062XY90</accession>
<feature type="domain" description="Peptidase S54 rhomboid" evidence="8">
    <location>
        <begin position="65"/>
        <end position="221"/>
    </location>
</feature>
<evidence type="ECO:0000256" key="6">
    <source>
        <dbReference type="ARBA" id="ARBA00023136"/>
    </source>
</evidence>
<sequence>MFPLRDSIPSARPPVINVIIIVACVVAFFYELLLGRYLEPFLRAYAFVPLRFFHPDLFDVGVSFNLWTMVFSMFLHGGWLHLIGNMWFLWVFGDNVEDALGHGRFLVFYLFCGAAAALAQAVVDPLSKVPMIGASGAIAGVLGAYFVWFPWSRIKTLVFLGFFMTMAELPAPVFLVLWFVIQFFSGTLSLAAAGGAAGGVAWFAHIGGFVAGAFVAWWLRKSGRVRPAPRYFAFWE</sequence>
<keyword evidence="4" id="KW-0378">Hydrolase</keyword>
<keyword evidence="5 7" id="KW-1133">Transmembrane helix</keyword>
<name>A0A062XY90_9BACT</name>
<dbReference type="RefSeq" id="WP_038049243.1">
    <property type="nucleotide sequence ID" value="NZ_JMFG01000020.1"/>
</dbReference>
<keyword evidence="3 7" id="KW-0812">Transmembrane</keyword>
<dbReference type="FunFam" id="1.20.1540.10:FF:000027">
    <property type="entry name" value="Rhomboid family intramembrane serine protease"/>
    <property type="match status" value="1"/>
</dbReference>
<dbReference type="InterPro" id="IPR022764">
    <property type="entry name" value="Peptidase_S54_rhomboid_dom"/>
</dbReference>
<dbReference type="InterPro" id="IPR035952">
    <property type="entry name" value="Rhomboid-like_sf"/>
</dbReference>
<evidence type="ECO:0000259" key="8">
    <source>
        <dbReference type="Pfam" id="PF01694"/>
    </source>
</evidence>
<keyword evidence="6 7" id="KW-0472">Membrane</keyword>
<evidence type="ECO:0000256" key="3">
    <source>
        <dbReference type="ARBA" id="ARBA00022692"/>
    </source>
</evidence>
<evidence type="ECO:0000256" key="2">
    <source>
        <dbReference type="ARBA" id="ARBA00009045"/>
    </source>
</evidence>
<dbReference type="GO" id="GO:0004252">
    <property type="term" value="F:serine-type endopeptidase activity"/>
    <property type="evidence" value="ECO:0007669"/>
    <property type="project" value="InterPro"/>
</dbReference>
<dbReference type="Proteomes" id="UP000027284">
    <property type="component" value="Unassembled WGS sequence"/>
</dbReference>
<evidence type="ECO:0000256" key="4">
    <source>
        <dbReference type="ARBA" id="ARBA00022801"/>
    </source>
</evidence>
<dbReference type="PROSITE" id="PS51257">
    <property type="entry name" value="PROKAR_LIPOPROTEIN"/>
    <property type="match status" value="1"/>
</dbReference>
<keyword evidence="10" id="KW-1185">Reference proteome</keyword>
<dbReference type="EMBL" id="JMFG01000020">
    <property type="protein sequence ID" value="KDA53460.1"/>
    <property type="molecule type" value="Genomic_DNA"/>
</dbReference>
<dbReference type="PANTHER" id="PTHR43731">
    <property type="entry name" value="RHOMBOID PROTEASE"/>
    <property type="match status" value="1"/>
</dbReference>
<dbReference type="GO" id="GO:0016020">
    <property type="term" value="C:membrane"/>
    <property type="evidence" value="ECO:0007669"/>
    <property type="project" value="UniProtKB-SubCell"/>
</dbReference>
<dbReference type="OrthoDB" id="9813074at2"/>
<dbReference type="Gene3D" id="1.20.1540.10">
    <property type="entry name" value="Rhomboid-like"/>
    <property type="match status" value="1"/>
</dbReference>
<dbReference type="InterPro" id="IPR050925">
    <property type="entry name" value="Rhomboid_protease_S54"/>
</dbReference>
<organism evidence="9 10">
    <name type="scientific">Thermoanaerobaculum aquaticum</name>
    <dbReference type="NCBI Taxonomy" id="1312852"/>
    <lineage>
        <taxon>Bacteria</taxon>
        <taxon>Pseudomonadati</taxon>
        <taxon>Acidobacteriota</taxon>
        <taxon>Thermoanaerobaculia</taxon>
        <taxon>Thermoanaerobaculales</taxon>
        <taxon>Thermoanaerobaculaceae</taxon>
        <taxon>Thermoanaerobaculum</taxon>
    </lineage>
</organism>
<feature type="transmembrane region" description="Helical" evidence="7">
    <location>
        <begin position="200"/>
        <end position="219"/>
    </location>
</feature>